<dbReference type="InterPro" id="IPR009836">
    <property type="entry name" value="GRDP-like"/>
</dbReference>
<evidence type="ECO:0000313" key="3">
    <source>
        <dbReference type="Proteomes" id="UP001239445"/>
    </source>
</evidence>
<dbReference type="Pfam" id="PF07173">
    <property type="entry name" value="GRDP-like"/>
    <property type="match status" value="2"/>
</dbReference>
<dbReference type="Proteomes" id="UP001239445">
    <property type="component" value="Unassembled WGS sequence"/>
</dbReference>
<comment type="caution">
    <text evidence="2">The sequence shown here is derived from an EMBL/GenBank/DDBJ whole genome shotgun (WGS) entry which is preliminary data.</text>
</comment>
<name>A0AAJ0B7W9_9PEZI</name>
<keyword evidence="3" id="KW-1185">Reference proteome</keyword>
<accession>A0AAJ0B7W9</accession>
<evidence type="ECO:0000313" key="2">
    <source>
        <dbReference type="EMBL" id="KAK1753320.1"/>
    </source>
</evidence>
<gene>
    <name evidence="2" type="ORF">QBC47DRAFT_462933</name>
</gene>
<feature type="coiled-coil region" evidence="1">
    <location>
        <begin position="429"/>
        <end position="456"/>
    </location>
</feature>
<feature type="coiled-coil region" evidence="1">
    <location>
        <begin position="488"/>
        <end position="557"/>
    </location>
</feature>
<dbReference type="PANTHER" id="PTHR34365">
    <property type="entry name" value="ENOLASE (DUF1399)"/>
    <property type="match status" value="1"/>
</dbReference>
<keyword evidence="1" id="KW-0175">Coiled coil</keyword>
<proteinExistence type="predicted"/>
<dbReference type="PANTHER" id="PTHR34365:SF7">
    <property type="entry name" value="GLYCINE-RICH DOMAIN-CONTAINING PROTEIN 1"/>
    <property type="match status" value="1"/>
</dbReference>
<dbReference type="EMBL" id="MU839838">
    <property type="protein sequence ID" value="KAK1753320.1"/>
    <property type="molecule type" value="Genomic_DNA"/>
</dbReference>
<sequence length="677" mass="77006">MPLENEFSSDERIMDHISLMRKFRSIIQDAEAPGAYVTRYPDPPKTMTEREAPKWRVQCLLMMAEFRYSMYLHLLESFAAANVSKQTWPLPPWDVAIILYAHMLSPFAFEKDISAAFPKLWEAGFDFPLNRMRSTSTSTPSQVSWNKKYPEMPYQIIEFGWPDESNSTEKFLSTDWVSSTWHPISGYAMDITGFKCPFKCAKRVLRKNKGIRSPTHRSTHSWTTTGDSFSMCKWAGDRVRKTFQCPTCMKSIGHPWLPQQLFSPPLHLFDNLWASPLRQLSTSGFVDRILALPEPSPPASPNGVPKYADAVERYRRFLELLRDNPGQTMVPTLDIDLVWHTHQLSPAAYAAYCETHVGRAINHDDTIRAAYRSTGQDTTAVAWALRFGQSYFDPDNRAKQATIASRVRALDLEKANVANQLTAFENSTVAQAKRALDQASNELQAANNALEQARVETSSLGAQVAGVARAVDAVKPLVRVGSLKLFYGDGARQERRELKEKRRSIREEHVNKQTELHELTRKARHAEQELDRCAREVVSLRKDRQRLERRLSEQVASMTAAVCVFDESGGGGGGDSNYWYDQPHHHHYENPYDGSWYSIVPSETQPCIAPIVDVPDVISYSPTSYYSTSYYPTSYSSTSYSSTSYSSTSYSSSSYDSGGYSSGGRLWKRWWLRRRRE</sequence>
<reference evidence="2" key="1">
    <citation type="submission" date="2023-06" db="EMBL/GenBank/DDBJ databases">
        <title>Genome-scale phylogeny and comparative genomics of the fungal order Sordariales.</title>
        <authorList>
            <consortium name="Lawrence Berkeley National Laboratory"/>
            <person name="Hensen N."/>
            <person name="Bonometti L."/>
            <person name="Westerberg I."/>
            <person name="Brannstrom I.O."/>
            <person name="Guillou S."/>
            <person name="Cros-Aarteil S."/>
            <person name="Calhoun S."/>
            <person name="Haridas S."/>
            <person name="Kuo A."/>
            <person name="Mondo S."/>
            <person name="Pangilinan J."/>
            <person name="Riley R."/>
            <person name="Labutti K."/>
            <person name="Andreopoulos B."/>
            <person name="Lipzen A."/>
            <person name="Chen C."/>
            <person name="Yanf M."/>
            <person name="Daum C."/>
            <person name="Ng V."/>
            <person name="Clum A."/>
            <person name="Steindorff A."/>
            <person name="Ohm R."/>
            <person name="Martin F."/>
            <person name="Silar P."/>
            <person name="Natvig D."/>
            <person name="Lalanne C."/>
            <person name="Gautier V."/>
            <person name="Ament-Velasquez S.L."/>
            <person name="Kruys A."/>
            <person name="Hutchinson M.I."/>
            <person name="Powell A.J."/>
            <person name="Barry K."/>
            <person name="Miller A.N."/>
            <person name="Grigoriev I.V."/>
            <person name="Debuchy R."/>
            <person name="Gladieux P."/>
            <person name="Thoren M.H."/>
            <person name="Johannesson H."/>
        </authorList>
    </citation>
    <scope>NUCLEOTIDE SEQUENCE</scope>
    <source>
        <strain evidence="2">PSN4</strain>
    </source>
</reference>
<protein>
    <submittedName>
        <fullName evidence="2">Uncharacterized protein</fullName>
    </submittedName>
</protein>
<evidence type="ECO:0000256" key="1">
    <source>
        <dbReference type="SAM" id="Coils"/>
    </source>
</evidence>
<dbReference type="AlphaFoldDB" id="A0AAJ0B7W9"/>
<organism evidence="2 3">
    <name type="scientific">Echria macrotheca</name>
    <dbReference type="NCBI Taxonomy" id="438768"/>
    <lineage>
        <taxon>Eukaryota</taxon>
        <taxon>Fungi</taxon>
        <taxon>Dikarya</taxon>
        <taxon>Ascomycota</taxon>
        <taxon>Pezizomycotina</taxon>
        <taxon>Sordariomycetes</taxon>
        <taxon>Sordariomycetidae</taxon>
        <taxon>Sordariales</taxon>
        <taxon>Schizotheciaceae</taxon>
        <taxon>Echria</taxon>
    </lineage>
</organism>